<dbReference type="InterPro" id="IPR015500">
    <property type="entry name" value="Peptidase_S8_subtilisin-rel"/>
</dbReference>
<dbReference type="Pfam" id="PF17210">
    <property type="entry name" value="SdrD_B"/>
    <property type="match status" value="4"/>
</dbReference>
<dbReference type="InterPro" id="IPR016134">
    <property type="entry name" value="Dockerin_dom"/>
</dbReference>
<dbReference type="InterPro" id="IPR036852">
    <property type="entry name" value="Peptidase_S8/S53_dom_sf"/>
</dbReference>
<evidence type="ECO:0000256" key="4">
    <source>
        <dbReference type="ARBA" id="ARBA00022729"/>
    </source>
</evidence>
<comment type="subcellular location">
    <subcellularLocation>
        <location evidence="1">Secreted</location>
    </subcellularLocation>
</comment>
<dbReference type="GO" id="GO:0000272">
    <property type="term" value="P:polysaccharide catabolic process"/>
    <property type="evidence" value="ECO:0007669"/>
    <property type="project" value="InterPro"/>
</dbReference>
<reference evidence="11 12" key="1">
    <citation type="journal article" date="2016" name="Front. Microbiol.">
        <title>Fuerstia marisgermanicae gen. nov., sp. nov., an Unusual Member of the Phylum Planctomycetes from the German Wadden Sea.</title>
        <authorList>
            <person name="Kohn T."/>
            <person name="Heuer A."/>
            <person name="Jogler M."/>
            <person name="Vollmers J."/>
            <person name="Boedeker C."/>
            <person name="Bunk B."/>
            <person name="Rast P."/>
            <person name="Borchert D."/>
            <person name="Glockner I."/>
            <person name="Freese H.M."/>
            <person name="Klenk H.P."/>
            <person name="Overmann J."/>
            <person name="Kaster A.K."/>
            <person name="Rohde M."/>
            <person name="Wiegand S."/>
            <person name="Jogler C."/>
        </authorList>
    </citation>
    <scope>NUCLEOTIDE SEQUENCE [LARGE SCALE GENOMIC DNA]</scope>
    <source>
        <strain evidence="11 12">NH11</strain>
    </source>
</reference>
<accession>A0A1P8WPB5</accession>
<dbReference type="InterPro" id="IPR045474">
    <property type="entry name" value="GEVED"/>
</dbReference>
<dbReference type="SUPFAM" id="SSF50969">
    <property type="entry name" value="YVTN repeat-like/Quinoprotein amine dehydrogenase"/>
    <property type="match status" value="1"/>
</dbReference>
<proteinExistence type="inferred from homology"/>
<dbReference type="EMBL" id="CP017641">
    <property type="protein sequence ID" value="APZ95888.1"/>
    <property type="molecule type" value="Genomic_DNA"/>
</dbReference>
<dbReference type="CDD" id="cd07473">
    <property type="entry name" value="Peptidases_S8_Subtilisin_like"/>
    <property type="match status" value="1"/>
</dbReference>
<evidence type="ECO:0000256" key="7">
    <source>
        <dbReference type="PROSITE-ProRule" id="PRU01240"/>
    </source>
</evidence>
<feature type="domain" description="Dockerin" evidence="10">
    <location>
        <begin position="4211"/>
        <end position="4277"/>
    </location>
</feature>
<dbReference type="Gene3D" id="2.60.40.2030">
    <property type="match status" value="1"/>
</dbReference>
<evidence type="ECO:0000256" key="5">
    <source>
        <dbReference type="ARBA" id="ARBA00022801"/>
    </source>
</evidence>
<dbReference type="SUPFAM" id="SSF141072">
    <property type="entry name" value="CalX-like"/>
    <property type="match status" value="1"/>
</dbReference>
<dbReference type="Gene3D" id="1.10.1330.10">
    <property type="entry name" value="Dockerin domain"/>
    <property type="match status" value="1"/>
</dbReference>
<keyword evidence="4" id="KW-0732">Signal</keyword>
<dbReference type="InterPro" id="IPR023827">
    <property type="entry name" value="Peptidase_S8_Asp-AS"/>
</dbReference>
<dbReference type="PROSITE" id="PS51766">
    <property type="entry name" value="DOCKERIN"/>
    <property type="match status" value="1"/>
</dbReference>
<keyword evidence="6 7" id="KW-0720">Serine protease</keyword>
<dbReference type="InterPro" id="IPR019405">
    <property type="entry name" value="Lactonase_7-beta_prop"/>
</dbReference>
<dbReference type="InterPro" id="IPR051200">
    <property type="entry name" value="Host-pathogen_enzymatic-act"/>
</dbReference>
<dbReference type="InterPro" id="IPR032812">
    <property type="entry name" value="SbsA_Ig"/>
</dbReference>
<dbReference type="Pfam" id="PF13205">
    <property type="entry name" value="Big_5"/>
    <property type="match status" value="1"/>
</dbReference>
<dbReference type="InterPro" id="IPR011044">
    <property type="entry name" value="Quino_amine_DH_bsu"/>
</dbReference>
<dbReference type="InterPro" id="IPR022398">
    <property type="entry name" value="Peptidase_S8_His-AS"/>
</dbReference>
<feature type="active site" description="Charge relay system" evidence="7">
    <location>
        <position position="285"/>
    </location>
</feature>
<evidence type="ECO:0000256" key="6">
    <source>
        <dbReference type="ARBA" id="ARBA00022825"/>
    </source>
</evidence>
<dbReference type="InterPro" id="IPR038081">
    <property type="entry name" value="CalX-like_sf"/>
</dbReference>
<dbReference type="Gene3D" id="2.130.10.10">
    <property type="entry name" value="YVTN repeat-like/Quinoprotein amine dehydrogenase"/>
    <property type="match status" value="4"/>
</dbReference>
<dbReference type="Gene3D" id="2.60.120.380">
    <property type="match status" value="3"/>
</dbReference>
<dbReference type="InterPro" id="IPR015943">
    <property type="entry name" value="WD40/YVTN_repeat-like_dom_sf"/>
</dbReference>
<dbReference type="GO" id="GO:0004252">
    <property type="term" value="F:serine-type endopeptidase activity"/>
    <property type="evidence" value="ECO:0007669"/>
    <property type="project" value="UniProtKB-UniRule"/>
</dbReference>
<comment type="similarity">
    <text evidence="7 8">Belongs to the peptidase S8 family.</text>
</comment>
<dbReference type="SUPFAM" id="SSF63825">
    <property type="entry name" value="YWTD domain"/>
    <property type="match status" value="3"/>
</dbReference>
<organism evidence="11 12">
    <name type="scientific">Fuerstiella marisgermanici</name>
    <dbReference type="NCBI Taxonomy" id="1891926"/>
    <lineage>
        <taxon>Bacteria</taxon>
        <taxon>Pseudomonadati</taxon>
        <taxon>Planctomycetota</taxon>
        <taxon>Planctomycetia</taxon>
        <taxon>Planctomycetales</taxon>
        <taxon>Planctomycetaceae</taxon>
        <taxon>Fuerstiella</taxon>
    </lineage>
</organism>
<protein>
    <submittedName>
        <fullName evidence="11">Thermophilic serine proteinase</fullName>
        <ecNumber evidence="11">3.4.21.-</ecNumber>
    </submittedName>
</protein>
<dbReference type="PROSITE" id="PS00136">
    <property type="entry name" value="SUBTILASE_ASP"/>
    <property type="match status" value="1"/>
</dbReference>
<evidence type="ECO:0000313" key="12">
    <source>
        <dbReference type="Proteomes" id="UP000187735"/>
    </source>
</evidence>
<sequence length="4541" mass="472684">MSRSLLRTRVRLPDRIAKLFQGLNPRRRKRIESCSSCRTGPRHYVAEYLEDRTLLAASLANHDLTHMISWQGRETEVYRNEWIVGFEDGATPLLDDMATEGGPIGTFDPLHTLPRAEQAWDFGEPLGPPAPLTLPSQSTLTFERHLGASGHYLVHTRDGIGATDVEASLAAMPGVRSFEPNFVVSADLNPDDPFYSYLWGQNTGSDHDIDAREAWDLTTGSSSVVVGVIDTGVDYLHEDLAENIWVNPGEISGDGIDNDGNGYIDDFYGWDFVNDDNDPMDDHSHGTHVAGTIAAVGNNATGVVGVSWSSQIMALKFLDAAGDGSTADAIEAINYATMMKQSYGVNLQLTNNSWGGGGFSQALYDAIAASEAQDMLFLAAAGNDAANNDTTPHYPSSYDLNNIIAVASTDPAGNRSSFSNYGLTSVDIGAPGSGIYSTLPGNGYGYKSGTSMATPQVAGIAALAWSVDANATYADVRQAILNGAEALPSMQGITVTGKLANAFGALEQLGLIVTSTTPERDEIVTVAPTSFTIDFSDAVDSATVQASDLTVNGVAADSFTVVDADTISFSYSTTPVTNNGVQTMLMADDTILRDSDADGLAGLDAIFYYDQSPLTVVNSDPVSDGILSLPDPKITLNFSEPFAAGSVDTSDLIVSSGRVVSSTVIDADTVEFHLTDITSETPITVNLPTGAIKDSIGLPGQSFSAAFNPDFTTGVFPEPLTIAEPLGALIHSTTVSAALHSNSDTDTFTLNLEGGQTLSVVMAPAAGLAGRVRILDTTDAQVASVTGVTGDDVLVQSLVLPTAGTYTVIVESNGSTSGAYHLDLHLNSMLELEAHGGASNDSRQNAEPIDSGWASLDATASRLAVQGTFAGSGDADWYELTVAAGIPVSFLLSSPASGQTFSLHRSNNGQLLVDSAAAANGDLVIRDYLASASGTVLLKVTGSSADYAFYITTSTAISEEENDNFSQAQDIDVTRRVLGHVGSGSPVSTDVNERPRPYNGEYVDAGNGVLVPSELLDDAASVTQTDGVVRVDFNGAKDPRALSSVQTVTENFVSINTAPEGDTPRDAVFSVDGQRFLLANESSQNILVYDAATRAVVADIPVNGGPVSLAVTPDGNHALSANTSGNNIAVIDLATLTVVAEVPTIRQWPYKVKVTPDGQYAVVATADNYFVRISLTSLAVVGEFASPDLGATSWFLQAGRSGGVYPVYKDFSITADSTTLVSPAGDNTSGSVRIYDLATDTETAALSTSSELLSVTTTADSSKAYLATRYASGGDSVVEVDLVNNVILRTLNTEDLTQSRLLLTPDENYLMAAGFNTLIFLDLADGSTSASIGVNPADFELSFDGKYVLAGNRYSRVVDVQTQSLVATLPDAFTDFVAVSPVDYRAVGATFLYGDDFAVLNINGSGSFRESHLPAGSIPEGDRPFDVAVTPDGLTAITVNHQSDNLTFVDLVTQTVTGYTEVGLNPDDIAITPDGLHAVVTNTGDDTVSIIDLTTRTVVATLTGFVDDPRHIVISADGQTAYVNTTRANDSTDRVYFVYLDGTDSTVTGSLVVGNLANDAIQYSEMKLSPDGSLLAVPVSRDNELVLISTATHTEMARLTTGQKPMEVEFSPDGTRLYALNETSSSVSVIDVDGGSSSVLAEIPLTGYAYSMVIDSRGEYLYVASWANAGVEVIDLSAHSVVKTLPSTGQTPTGLHLEGDLLYLVSSAGIPIALPLVDGQGTIVRILADGPDTVQIDQSPLSGQPIHMAFSTPLQMAIPVINSADGVDLISYASEGTGDEDFYTFTANAGNLLRLATTLPGTDPGFFDNTLNVAVELYDSSDQLLASGLDGFLDYVVPSTGVYQARIYARGFTSGEYLFSASTIPSVSLSVAPSAIGENNEAATLTATLSDSSASDVTIDLAATGTAIGGSDYSLSSNQIVIPAGQLQGTATISATEDSVVEVVETVLIDIVAVTNGAENGEQQVTVSITDNDSAGFSVTETGVNTSVSESGTTDTFDVVLTAAPQTDVVLRLSGDIAAEAVTDKTMLTFTAANWNVPQTVTVTGVDDPVVDADQASTVIISVDVAASNDLFDSLGDQSVSVTTVDNDVAGFSVTQTSGSTVVTEVGGNDAFDVFLTAAPLTDVVLTIGVADPGEVSIDAVSLTFTLATWNTPQAVTATGVNDFVIDGDQSSVITIAIDDANSDDAFDFLAAETVNVTTTDDDVAGFVVTESGGDTLVNESGSGDTFSVVLTAEPFAGVVLSVSSNDVGEATVDVGQLTFDSSNWNVPQLVTVTGIDDIVSDGPQSSQITIAIVDQESDGNFAPLADQQVSVTTEDNDDGILRGTNFEDLDGDGFLDAGEQGLAGVTIYLDENNNGVHDSGEVSTLTDATGRYEFTGVYSGTHVIREVVPAAHTQTAPGVAGTFFYGIDAASDRLVKVDGVTGDVTPIGPHGVSESISGMVYTSTGQIFGTHAAGADGFYSIDPQTGAAAFIGNVNAAIAGAMAYDPFTDTIYGMAFFNSVWTLVSFDRLTGGVTAIGSGSADLTEVTAMAFDAANNRIVVFDNTNDEFFGFDSNGVASAIGAATSALDFWGATYAGSTLVTSQHVDGTELRTVDPVTGVVSNYLTLSESIYFGTLEYVGAVNQSHVINVYESGIVDGLNFGNDPLPSQLQGIKFEDINANGLRDAGEPTLPGVTVYLDANNNGRLDDGAVLEPDDYPAGTVIGDLLDGVVVVSTVAGDVPVFVKSAGVAATHASTGTMVFGNGEGHTAWTSSRQLEVRFAESGSSVSIDFTAIDADGQGWLQAYDAYGNLLGSFTTKLLAPGESSTMTVAVHGISYAIAKSTSLRRATLDNLVIDGGVEQQTVTDANGEYTFTDLNPGEHIVREIVPDGFRQTYPVTIGQQRLFAVDPRAASATQIIEISPTTGETLNSFDAPGDPVGSTSGLAYDGHTLFFIDASGDTLYELAPGTGAVLDSMSLPTTPRWDGLAVLDGLVYLNDSFNHVIEVVDPATNTIVKSITLDPASNFNPFGGLGELPDASGGQLVGAIGSSNGIALLDPVTGAVNSTFTHGSVGNGSHYGLTSMNGEIYIGFNNSVGTVMVYSPAGVFQRSFQAGFDVSALGGGGEVSGKHAVNLLADQFVTGIDFGNERLFGDITGRHFEDANGNEIQDTGEVGLAGVTIYLDANDNGVLDGSEASTTTDSNGDYSFMGIPVGDYVVRDVVAPGYVRTTPISADEFFYAINHNTDTLFRINAASGVITTIGPHNAGTDLWGLVVTNSGQLIANSWQNNWVYSLDPTTGAATAIGHAGGQIGGGLGYDGETDTIFGVINGGAGTRLATFSRATGLATPVGPGVPNLTGTTGIEFDPVTGLVVVFDNAGDEFFGFDPDTGVGTVLSIANPALNTFGITSNGTDMLLANNGVIYKTDVLAGTKTPVLTMSAGPFMDGLEYVAAKDGAHRVRVIADELLTDLNFGIRQAVGTISGTKFDDANGDGIQNSGEPGLAGLAVYLDANNNSLLDSGEVSIVTDANGDYSFVDVPAGNHSIRDIVPHGYVQTTPGDSPSFYYALDPSTHELVRVDSASGIITTIGAHNALTELNGFVVTNDGALIAGSWQTDELYTLDPLTGQATLIGVAGNQLGGGLGYDRATDTIYSVVGGGAATRLATIDRTTGQATPIGPGVPNLSGTGGVTFDPVSGLVIVFDNFGDEIFGFDPQTGVGTVLSTATPSYTVRGLTSNGSDVLASSGDSIFKINVNDGTRAAKLILSTSAALESIEFVPGSDQANRVSVGVGDVVSNVDFGNRLAVGSITGTKFHDLNANGIRDTGEGPVVGTRIYLDANDNSIFDAGEVNVLTDINGDYVFTDVPTGDYVVREVTQIGYENTSPGDSDSVFYAIDFPTQELVSIAAATGDVTRVGALNAGVNLYALARTADNQLIASTAFNPDSIYSINTSTGAATLIGPTGGEIDFGMTYDPATDTLYTVTSLSSFSRLTKIDPSTGVQTTYGPGINGMPFATGVAFDAFTGMVIAFDNTNSRFISFDPITGAATELSTASPSIASGGFTHTGTEFVMSSNTSLFTVNPTTGMQSPYRTLSESVGVTALEYVRGNDGAFRLTVGVGDVVTGNNFGIHYIGPPPQQTGDAIINNGGINRSGIATISFPFDQPVTVASASTLRLINHTTQETIDVSSATVSGNGTSQLTWNLNGLLLSTGRYTAELMTTEVTSAANVSMAASWVSEFHVKIGDINGDGRVNFGDFNAVRNAFDPLLGTPFRNGDANGDGRVNFGDFNVVRNNFDPLLLTPLQYDYGDAPTASTQFATLLTENGARHVSTSGLRLGTEIDADADGQPSTNADGDGADEDGVTFDSLYAGATSTVLVTATVPALAFLNVWIDFDANGLWEAENGEHVINDRVVVDGVNDIPIDIPVDAVSGQVAVRARITATPGTQSFGLAASGEIEDYMVLISQPAGGSVGSIGLAAVSAISSLSGNSASAPQKWIRNRPNDRRAAELSATGRLDRQFEARRESQNWRAVLQLNNRDRSNEASVISDKDESSKLTQVFSEPDNLLSLL</sequence>
<dbReference type="InterPro" id="IPR018247">
    <property type="entry name" value="EF_Hand_1_Ca_BS"/>
</dbReference>
<dbReference type="OrthoDB" id="252653at2"/>
<feature type="active site" description="Charge relay system" evidence="7">
    <location>
        <position position="451"/>
    </location>
</feature>
<dbReference type="EC" id="3.4.21.-" evidence="11"/>
<dbReference type="PROSITE" id="PS51892">
    <property type="entry name" value="SUBTILASE"/>
    <property type="match status" value="1"/>
</dbReference>
<dbReference type="InterPro" id="IPR034204">
    <property type="entry name" value="PfSUB1-like_cat_dom"/>
</dbReference>
<dbReference type="Pfam" id="PF00404">
    <property type="entry name" value="Dockerin_1"/>
    <property type="match status" value="1"/>
</dbReference>
<dbReference type="InterPro" id="IPR011045">
    <property type="entry name" value="N2O_reductase_N"/>
</dbReference>
<dbReference type="RefSeq" id="WP_077026990.1">
    <property type="nucleotide sequence ID" value="NZ_CP017641.1"/>
</dbReference>
<dbReference type="STRING" id="1891926.Fuma_05551"/>
<keyword evidence="5 7" id="KW-0378">Hydrolase</keyword>
<evidence type="ECO:0000259" key="10">
    <source>
        <dbReference type="PROSITE" id="PS51766"/>
    </source>
</evidence>
<dbReference type="Proteomes" id="UP000187735">
    <property type="component" value="Chromosome"/>
</dbReference>
<dbReference type="InterPro" id="IPR000209">
    <property type="entry name" value="Peptidase_S8/S53_dom"/>
</dbReference>
<dbReference type="PROSITE" id="PS00137">
    <property type="entry name" value="SUBTILASE_HIS"/>
    <property type="match status" value="1"/>
</dbReference>
<feature type="active site" description="Charge relay system" evidence="7">
    <location>
        <position position="230"/>
    </location>
</feature>
<dbReference type="KEGG" id="fmr:Fuma_05551"/>
<dbReference type="InterPro" id="IPR002105">
    <property type="entry name" value="Dockerin_1_rpt"/>
</dbReference>
<dbReference type="GO" id="GO:0005576">
    <property type="term" value="C:extracellular region"/>
    <property type="evidence" value="ECO:0007669"/>
    <property type="project" value="UniProtKB-SubCell"/>
</dbReference>
<dbReference type="Pfam" id="PF10282">
    <property type="entry name" value="Lactonase"/>
    <property type="match status" value="2"/>
</dbReference>
<dbReference type="PANTHER" id="PTHR47197:SF3">
    <property type="entry name" value="DIHYDRO-HEME D1 DEHYDROGENASE"/>
    <property type="match status" value="1"/>
</dbReference>
<dbReference type="Gene3D" id="3.40.50.200">
    <property type="entry name" value="Peptidase S8/S53 domain"/>
    <property type="match status" value="1"/>
</dbReference>
<dbReference type="Gene3D" id="2.60.40.10">
    <property type="entry name" value="Immunoglobulins"/>
    <property type="match status" value="6"/>
</dbReference>
<evidence type="ECO:0000256" key="8">
    <source>
        <dbReference type="RuleBase" id="RU003355"/>
    </source>
</evidence>
<dbReference type="SUPFAM" id="SSF101898">
    <property type="entry name" value="NHL repeat"/>
    <property type="match status" value="1"/>
</dbReference>
<dbReference type="SUPFAM" id="SSF117074">
    <property type="entry name" value="Hypothetical protein PA1324"/>
    <property type="match status" value="5"/>
</dbReference>
<dbReference type="Pfam" id="PF00082">
    <property type="entry name" value="Peptidase_S8"/>
    <property type="match status" value="1"/>
</dbReference>
<dbReference type="SUPFAM" id="SSF50974">
    <property type="entry name" value="Nitrous oxide reductase, N-terminal domain"/>
    <property type="match status" value="1"/>
</dbReference>
<evidence type="ECO:0000313" key="11">
    <source>
        <dbReference type="EMBL" id="APZ95888.1"/>
    </source>
</evidence>
<evidence type="ECO:0000256" key="9">
    <source>
        <dbReference type="SAM" id="MobiDB-lite"/>
    </source>
</evidence>
<dbReference type="PROSITE" id="PS00018">
    <property type="entry name" value="EF_HAND_1"/>
    <property type="match status" value="2"/>
</dbReference>
<gene>
    <name evidence="11" type="ORF">Fuma_05551</name>
</gene>
<dbReference type="Pfam" id="PF20009">
    <property type="entry name" value="GEVED"/>
    <property type="match status" value="1"/>
</dbReference>
<keyword evidence="3 7" id="KW-0645">Protease</keyword>
<dbReference type="InterPro" id="IPR013783">
    <property type="entry name" value="Ig-like_fold"/>
</dbReference>
<dbReference type="PRINTS" id="PR00723">
    <property type="entry name" value="SUBTILISIN"/>
</dbReference>
<feature type="region of interest" description="Disordered" evidence="9">
    <location>
        <begin position="4310"/>
        <end position="4330"/>
    </location>
</feature>
<dbReference type="InterPro" id="IPR011047">
    <property type="entry name" value="Quinoprotein_ADH-like_sf"/>
</dbReference>
<dbReference type="InterPro" id="IPR033764">
    <property type="entry name" value="Sdr_B"/>
</dbReference>
<dbReference type="GO" id="GO:0006508">
    <property type="term" value="P:proteolysis"/>
    <property type="evidence" value="ECO:0007669"/>
    <property type="project" value="UniProtKB-KW"/>
</dbReference>
<dbReference type="PANTHER" id="PTHR47197">
    <property type="entry name" value="PROTEIN NIRF"/>
    <property type="match status" value="1"/>
</dbReference>
<dbReference type="GO" id="GO:0004553">
    <property type="term" value="F:hydrolase activity, hydrolyzing O-glycosyl compounds"/>
    <property type="evidence" value="ECO:0007669"/>
    <property type="project" value="InterPro"/>
</dbReference>
<evidence type="ECO:0000256" key="3">
    <source>
        <dbReference type="ARBA" id="ARBA00022670"/>
    </source>
</evidence>
<evidence type="ECO:0000256" key="2">
    <source>
        <dbReference type="ARBA" id="ARBA00022525"/>
    </source>
</evidence>
<dbReference type="SUPFAM" id="SSF50998">
    <property type="entry name" value="Quinoprotein alcohol dehydrogenase-like"/>
    <property type="match status" value="1"/>
</dbReference>
<name>A0A1P8WPB5_9PLAN</name>
<evidence type="ECO:0000256" key="1">
    <source>
        <dbReference type="ARBA" id="ARBA00004613"/>
    </source>
</evidence>
<keyword evidence="12" id="KW-1185">Reference proteome</keyword>
<dbReference type="InterPro" id="IPR036439">
    <property type="entry name" value="Dockerin_dom_sf"/>
</dbReference>
<dbReference type="SUPFAM" id="SSF52743">
    <property type="entry name" value="Subtilisin-like"/>
    <property type="match status" value="1"/>
</dbReference>
<keyword evidence="2" id="KW-0964">Secreted</keyword>
<dbReference type="SUPFAM" id="SSF63446">
    <property type="entry name" value="Type I dockerin domain"/>
    <property type="match status" value="1"/>
</dbReference>
<dbReference type="InterPro" id="IPR023828">
    <property type="entry name" value="Peptidase_S8_Ser-AS"/>
</dbReference>
<dbReference type="PROSITE" id="PS00138">
    <property type="entry name" value="SUBTILASE_SER"/>
    <property type="match status" value="1"/>
</dbReference>